<gene>
    <name evidence="6" type="ORF">UR54_C0003G0008</name>
</gene>
<dbReference type="STRING" id="1618477.UR54_C0003G0008"/>
<evidence type="ECO:0000256" key="3">
    <source>
        <dbReference type="ARBA" id="ARBA00022989"/>
    </source>
</evidence>
<evidence type="ECO:0000256" key="5">
    <source>
        <dbReference type="SAM" id="Phobius"/>
    </source>
</evidence>
<feature type="transmembrane region" description="Helical" evidence="5">
    <location>
        <begin position="6"/>
        <end position="23"/>
    </location>
</feature>
<protein>
    <recommendedName>
        <fullName evidence="8">Zinc/iron permease</fullName>
    </recommendedName>
</protein>
<evidence type="ECO:0000256" key="4">
    <source>
        <dbReference type="ARBA" id="ARBA00023136"/>
    </source>
</evidence>
<proteinExistence type="predicted"/>
<evidence type="ECO:0000256" key="2">
    <source>
        <dbReference type="ARBA" id="ARBA00022692"/>
    </source>
</evidence>
<dbReference type="Pfam" id="PF02535">
    <property type="entry name" value="Zip"/>
    <property type="match status" value="2"/>
</dbReference>
<comment type="subcellular location">
    <subcellularLocation>
        <location evidence="1">Membrane</location>
        <topology evidence="1">Multi-pass membrane protein</topology>
    </subcellularLocation>
</comment>
<evidence type="ECO:0008006" key="8">
    <source>
        <dbReference type="Google" id="ProtNLM"/>
    </source>
</evidence>
<evidence type="ECO:0000313" key="6">
    <source>
        <dbReference type="EMBL" id="KKP61357.1"/>
    </source>
</evidence>
<dbReference type="Proteomes" id="UP000034688">
    <property type="component" value="Unassembled WGS sequence"/>
</dbReference>
<keyword evidence="2 5" id="KW-0812">Transmembrane</keyword>
<feature type="transmembrane region" description="Helical" evidence="5">
    <location>
        <begin position="227"/>
        <end position="247"/>
    </location>
</feature>
<dbReference type="GO" id="GO:0016020">
    <property type="term" value="C:membrane"/>
    <property type="evidence" value="ECO:0007669"/>
    <property type="project" value="UniProtKB-SubCell"/>
</dbReference>
<comment type="caution">
    <text evidence="6">The sequence shown here is derived from an EMBL/GenBank/DDBJ whole genome shotgun (WGS) entry which is preliminary data.</text>
</comment>
<dbReference type="AlphaFoldDB" id="A0A0G0E1S9"/>
<organism evidence="6 7">
    <name type="scientific">Candidatus Roizmanbacteria bacterium GW2011_GWA2_34_18</name>
    <dbReference type="NCBI Taxonomy" id="1618477"/>
    <lineage>
        <taxon>Bacteria</taxon>
        <taxon>Candidatus Roizmaniibacteriota</taxon>
    </lineage>
</organism>
<sequence length="248" mass="27158">MSIWIYSLSSVVFVSLLSLLGVFTLGIKEKFLHKILIYFVSFSAGALFGDAFIHLIPEVYKKGVTIYTSLFFLSGILISFLIEKIIYWNENHVSSILGSKVKHFVSMILFGDSVHNFIDGLAIGASFLISLPVGIATSIAIILHEIPHEIGDFAALIHGGLDKKQAIFYNFVSGLTAILGTLFALILSRYVVGVNSFLVPFAAANLIYIAGTNLIPELHKETQLKKGLIQIFTFILGIAIMYGLLIVG</sequence>
<feature type="transmembrane region" description="Helical" evidence="5">
    <location>
        <begin position="167"/>
        <end position="191"/>
    </location>
</feature>
<dbReference type="EMBL" id="LBPP01000003">
    <property type="protein sequence ID" value="KKP61357.1"/>
    <property type="molecule type" value="Genomic_DNA"/>
</dbReference>
<dbReference type="PANTHER" id="PTHR16950">
    <property type="entry name" value="ZINC TRANSPORTER SLC39A7 HISTIDINE-RICH MEMBRANE PROTEIN KE4"/>
    <property type="match status" value="1"/>
</dbReference>
<feature type="transmembrane region" description="Helical" evidence="5">
    <location>
        <begin position="124"/>
        <end position="146"/>
    </location>
</feature>
<dbReference type="GO" id="GO:0006882">
    <property type="term" value="P:intracellular zinc ion homeostasis"/>
    <property type="evidence" value="ECO:0007669"/>
    <property type="project" value="TreeGrafter"/>
</dbReference>
<reference evidence="6 7" key="1">
    <citation type="journal article" date="2015" name="Nature">
        <title>rRNA introns, odd ribosomes, and small enigmatic genomes across a large radiation of phyla.</title>
        <authorList>
            <person name="Brown C.T."/>
            <person name="Hug L.A."/>
            <person name="Thomas B.C."/>
            <person name="Sharon I."/>
            <person name="Castelle C.J."/>
            <person name="Singh A."/>
            <person name="Wilkins M.J."/>
            <person name="Williams K.H."/>
            <person name="Banfield J.F."/>
        </authorList>
    </citation>
    <scope>NUCLEOTIDE SEQUENCE [LARGE SCALE GENOMIC DNA]</scope>
</reference>
<dbReference type="PANTHER" id="PTHR16950:SF16">
    <property type="entry name" value="ZINC TRANSPORTER ZIP13"/>
    <property type="match status" value="1"/>
</dbReference>
<evidence type="ECO:0000313" key="7">
    <source>
        <dbReference type="Proteomes" id="UP000034688"/>
    </source>
</evidence>
<evidence type="ECO:0000256" key="1">
    <source>
        <dbReference type="ARBA" id="ARBA00004141"/>
    </source>
</evidence>
<dbReference type="InterPro" id="IPR003689">
    <property type="entry name" value="ZIP"/>
</dbReference>
<feature type="transmembrane region" description="Helical" evidence="5">
    <location>
        <begin position="197"/>
        <end position="215"/>
    </location>
</feature>
<keyword evidence="4 5" id="KW-0472">Membrane</keyword>
<keyword evidence="3 5" id="KW-1133">Transmembrane helix</keyword>
<accession>A0A0G0E1S9</accession>
<feature type="transmembrane region" description="Helical" evidence="5">
    <location>
        <begin position="68"/>
        <end position="89"/>
    </location>
</feature>
<name>A0A0G0E1S9_9BACT</name>
<dbReference type="GO" id="GO:0005385">
    <property type="term" value="F:zinc ion transmembrane transporter activity"/>
    <property type="evidence" value="ECO:0007669"/>
    <property type="project" value="TreeGrafter"/>
</dbReference>
<feature type="transmembrane region" description="Helical" evidence="5">
    <location>
        <begin position="35"/>
        <end position="56"/>
    </location>
</feature>